<comment type="caution">
    <text evidence="2">The sequence shown here is derived from an EMBL/GenBank/DDBJ whole genome shotgun (WGS) entry which is preliminary data.</text>
</comment>
<proteinExistence type="predicted"/>
<organism evidence="2 3">
    <name type="scientific">Pseudokineococcus lusitanus</name>
    <dbReference type="NCBI Taxonomy" id="763993"/>
    <lineage>
        <taxon>Bacteria</taxon>
        <taxon>Bacillati</taxon>
        <taxon>Actinomycetota</taxon>
        <taxon>Actinomycetes</taxon>
        <taxon>Kineosporiales</taxon>
        <taxon>Kineosporiaceae</taxon>
        <taxon>Pseudokineococcus</taxon>
    </lineage>
</organism>
<dbReference type="AlphaFoldDB" id="A0A3N1HMJ2"/>
<evidence type="ECO:0000313" key="3">
    <source>
        <dbReference type="Proteomes" id="UP000276232"/>
    </source>
</evidence>
<reference evidence="2 3" key="1">
    <citation type="journal article" date="2015" name="Stand. Genomic Sci.">
        <title>Genomic Encyclopedia of Bacterial and Archaeal Type Strains, Phase III: the genomes of soil and plant-associated and newly described type strains.</title>
        <authorList>
            <person name="Whitman W.B."/>
            <person name="Woyke T."/>
            <person name="Klenk H.P."/>
            <person name="Zhou Y."/>
            <person name="Lilburn T.G."/>
            <person name="Beck B.J."/>
            <person name="De Vos P."/>
            <person name="Vandamme P."/>
            <person name="Eisen J.A."/>
            <person name="Garrity G."/>
            <person name="Hugenholtz P."/>
            <person name="Kyrpides N.C."/>
        </authorList>
    </citation>
    <scope>NUCLEOTIDE SEQUENCE [LARGE SCALE GENOMIC DNA]</scope>
    <source>
        <strain evidence="2 3">CECT 7306</strain>
    </source>
</reference>
<name>A0A3N1HMJ2_9ACTN</name>
<dbReference type="InParanoid" id="A0A3N1HMJ2"/>
<evidence type="ECO:0000256" key="1">
    <source>
        <dbReference type="SAM" id="MobiDB-lite"/>
    </source>
</evidence>
<protein>
    <submittedName>
        <fullName evidence="2">Uncharacterized protein DUF4439</fullName>
    </submittedName>
</protein>
<dbReference type="InterPro" id="IPR009078">
    <property type="entry name" value="Ferritin-like_SF"/>
</dbReference>
<accession>A0A3N1HMJ2</accession>
<feature type="region of interest" description="Disordered" evidence="1">
    <location>
        <begin position="90"/>
        <end position="117"/>
    </location>
</feature>
<sequence>MLGLLAAVPLAGLAGCSSLPDLSAVRVDPDWPGTAAPPVPDADERARARAADDARALRRAVEAFLAAGAEGAPAVAAALVVAAGTEHLAALGEPDDGPDGAPGTGAPTTAPTDAPAPSAAALAEQVAGAAEAARADVPGTSSGLARLLAAVAASRSLLAQRVQGAPEVPDPSAVTGAGPAGSVTGTVLTPPQAVPGEAAALEGLAAGALAAARGVEVAAASLADDARARALDLRGALEDEADVVAAALVAVGGRAPVAAPDYVLPAPLGGADDAVALVTLVLDRLAATALDAVPALVGERRLMAADTTVRAAAWADAWRPGGPADDVRLALPGTTAPA</sequence>
<keyword evidence="3" id="KW-1185">Reference proteome</keyword>
<feature type="compositionally biased region" description="Low complexity" evidence="1">
    <location>
        <begin position="99"/>
        <end position="117"/>
    </location>
</feature>
<gene>
    <name evidence="2" type="ORF">EDC03_1279</name>
</gene>
<dbReference type="InterPro" id="IPR012347">
    <property type="entry name" value="Ferritin-like"/>
</dbReference>
<dbReference type="EMBL" id="RJKN01000003">
    <property type="protein sequence ID" value="ROP43685.1"/>
    <property type="molecule type" value="Genomic_DNA"/>
</dbReference>
<dbReference type="Proteomes" id="UP000276232">
    <property type="component" value="Unassembled WGS sequence"/>
</dbReference>
<dbReference type="SUPFAM" id="SSF47240">
    <property type="entry name" value="Ferritin-like"/>
    <property type="match status" value="1"/>
</dbReference>
<evidence type="ECO:0000313" key="2">
    <source>
        <dbReference type="EMBL" id="ROP43685.1"/>
    </source>
</evidence>
<dbReference type="Gene3D" id="1.20.1260.10">
    <property type="match status" value="1"/>
</dbReference>